<dbReference type="EC" id="2.4.-.-" evidence="2"/>
<protein>
    <submittedName>
        <fullName evidence="2">Glycosyltransferase</fullName>
        <ecNumber evidence="2">2.4.-.-</ecNumber>
    </submittedName>
</protein>
<evidence type="ECO:0000313" key="2">
    <source>
        <dbReference type="EMBL" id="MFC0081278.1"/>
    </source>
</evidence>
<dbReference type="Proteomes" id="UP001589788">
    <property type="component" value="Unassembled WGS sequence"/>
</dbReference>
<dbReference type="SUPFAM" id="SSF53448">
    <property type="entry name" value="Nucleotide-diphospho-sugar transferases"/>
    <property type="match status" value="1"/>
</dbReference>
<accession>A0ABV6C0R0</accession>
<organism evidence="2 3">
    <name type="scientific">Aciditerrimonas ferrireducens</name>
    <dbReference type="NCBI Taxonomy" id="667306"/>
    <lineage>
        <taxon>Bacteria</taxon>
        <taxon>Bacillati</taxon>
        <taxon>Actinomycetota</taxon>
        <taxon>Acidimicrobiia</taxon>
        <taxon>Acidimicrobiales</taxon>
        <taxon>Acidimicrobiaceae</taxon>
        <taxon>Aciditerrimonas</taxon>
    </lineage>
</organism>
<reference evidence="2 3" key="1">
    <citation type="submission" date="2024-09" db="EMBL/GenBank/DDBJ databases">
        <authorList>
            <person name="Sun Q."/>
            <person name="Mori K."/>
        </authorList>
    </citation>
    <scope>NUCLEOTIDE SEQUENCE [LARGE SCALE GENOMIC DNA]</scope>
    <source>
        <strain evidence="2 3">JCM 15389</strain>
    </source>
</reference>
<dbReference type="EMBL" id="JBHLYQ010000024">
    <property type="protein sequence ID" value="MFC0081278.1"/>
    <property type="molecule type" value="Genomic_DNA"/>
</dbReference>
<dbReference type="Gene3D" id="3.90.550.10">
    <property type="entry name" value="Spore Coat Polysaccharide Biosynthesis Protein SpsA, Chain A"/>
    <property type="match status" value="1"/>
</dbReference>
<gene>
    <name evidence="2" type="ORF">ACFFRE_03770</name>
</gene>
<proteinExistence type="predicted"/>
<feature type="domain" description="Glycosyltransferase 2-like" evidence="1">
    <location>
        <begin position="7"/>
        <end position="48"/>
    </location>
</feature>
<keyword evidence="2" id="KW-0328">Glycosyltransferase</keyword>
<dbReference type="RefSeq" id="WP_377788374.1">
    <property type="nucleotide sequence ID" value="NZ_JBHLYQ010000024.1"/>
</dbReference>
<sequence length="418" mass="44242">MSGCAGQGRGARVVEGSWPASFGAARNAAVRHCRGRWVLMVDADEEARCPDPQAVRRVLADAPGAAVAFWVPIDNRTGLGLGSGYAHAASRLYRRGRCEWRGRIHEQLVDLATGQLAPTLRVPGLRLAHDGYLATVEVARGKIERNVALARAEVEDPSLGDRGVALVWLGRALWAAGELEEALAALRDGSAEAGVPSARRLGLQGACEVALLLGQLDEAERVAQALRRASVRPTVPDWLEARVALVAGDPARAVALLDPYLESGGEGDDGRQVGPKEALEPWVEAMLALGRADEAAARLLARLGQGLGLEVRLEVVVRAVRGAGRPLRELAAVLPLAEPEALVAGALHGLEPKDASELLEALLDRVHHEAAASQQPWVVRTEGALLAGAAWLVARLDPATAEGWRRVLFARGLAGLLS</sequence>
<keyword evidence="3" id="KW-1185">Reference proteome</keyword>
<dbReference type="GO" id="GO:0016757">
    <property type="term" value="F:glycosyltransferase activity"/>
    <property type="evidence" value="ECO:0007669"/>
    <property type="project" value="UniProtKB-KW"/>
</dbReference>
<comment type="caution">
    <text evidence="2">The sequence shown here is derived from an EMBL/GenBank/DDBJ whole genome shotgun (WGS) entry which is preliminary data.</text>
</comment>
<evidence type="ECO:0000259" key="1">
    <source>
        <dbReference type="Pfam" id="PF00535"/>
    </source>
</evidence>
<name>A0ABV6C0R0_9ACTN</name>
<dbReference type="Pfam" id="PF00535">
    <property type="entry name" value="Glycos_transf_2"/>
    <property type="match status" value="1"/>
</dbReference>
<dbReference type="InterPro" id="IPR011717">
    <property type="entry name" value="TPR-4"/>
</dbReference>
<dbReference type="InterPro" id="IPR001173">
    <property type="entry name" value="Glyco_trans_2-like"/>
</dbReference>
<evidence type="ECO:0000313" key="3">
    <source>
        <dbReference type="Proteomes" id="UP001589788"/>
    </source>
</evidence>
<dbReference type="Pfam" id="PF07721">
    <property type="entry name" value="TPR_4"/>
    <property type="match status" value="2"/>
</dbReference>
<dbReference type="InterPro" id="IPR029044">
    <property type="entry name" value="Nucleotide-diphossugar_trans"/>
</dbReference>
<keyword evidence="2" id="KW-0808">Transferase</keyword>